<proteinExistence type="predicted"/>
<evidence type="ECO:0000313" key="5">
    <source>
        <dbReference type="Proteomes" id="UP000246115"/>
    </source>
</evidence>
<gene>
    <name evidence="2" type="ORF">DDV21_005730</name>
    <name evidence="3" type="ORF">DDV22_00315</name>
    <name evidence="4" type="ORF">DDV23_00870</name>
</gene>
<dbReference type="Proteomes" id="UP000264056">
    <property type="component" value="Unassembled WGS sequence"/>
</dbReference>
<evidence type="ECO:0000313" key="3">
    <source>
        <dbReference type="EMBL" id="RFU51924.1"/>
    </source>
</evidence>
<name>A0A372KQ61_9STRE</name>
<keyword evidence="1" id="KW-0812">Transmembrane</keyword>
<keyword evidence="7" id="KW-1185">Reference proteome</keyword>
<dbReference type="Proteomes" id="UP000262901">
    <property type="component" value="Unassembled WGS sequence"/>
</dbReference>
<feature type="transmembrane region" description="Helical" evidence="1">
    <location>
        <begin position="193"/>
        <end position="213"/>
    </location>
</feature>
<reference evidence="2" key="4">
    <citation type="journal article" date="2019" name="Int. J. Syst. Evol. Microbiol.">
        <title>Streptococcus chenjunshii sp. nov. isolated from feces of Tibetan antelopes.</title>
        <authorList>
            <person name="Tian Z."/>
            <person name="Lu S."/>
            <person name="Jin D."/>
            <person name="Yang J."/>
            <person name="Pu J."/>
            <person name="Lai X.H."/>
            <person name="Bai X.N."/>
            <person name="Wu X.M."/>
            <person name="Li J."/>
            <person name="Wang S."/>
            <person name="Xu J."/>
        </authorList>
    </citation>
    <scope>NUCLEOTIDE SEQUENCE</scope>
    <source>
        <strain evidence="2">Z15</strain>
    </source>
</reference>
<keyword evidence="1" id="KW-0472">Membrane</keyword>
<feature type="transmembrane region" description="Helical" evidence="1">
    <location>
        <begin position="16"/>
        <end position="35"/>
    </location>
</feature>
<organism evidence="4 6">
    <name type="scientific">Streptococcus chenjunshii</name>
    <dbReference type="NCBI Taxonomy" id="2173853"/>
    <lineage>
        <taxon>Bacteria</taxon>
        <taxon>Bacillati</taxon>
        <taxon>Bacillota</taxon>
        <taxon>Bacilli</taxon>
        <taxon>Lactobacillales</taxon>
        <taxon>Streptococcaceae</taxon>
        <taxon>Streptococcus</taxon>
    </lineage>
</organism>
<feature type="transmembrane region" description="Helical" evidence="1">
    <location>
        <begin position="55"/>
        <end position="82"/>
    </location>
</feature>
<protein>
    <submittedName>
        <fullName evidence="4">ABC transporter permease</fullName>
    </submittedName>
</protein>
<dbReference type="RefSeq" id="WP_116877212.1">
    <property type="nucleotide sequence ID" value="NZ_CP031733.1"/>
</dbReference>
<evidence type="ECO:0000313" key="7">
    <source>
        <dbReference type="Proteomes" id="UP000264056"/>
    </source>
</evidence>
<dbReference type="AlphaFoldDB" id="A0A372KQ61"/>
<dbReference type="EMBL" id="CP031733">
    <property type="protein sequence ID" value="AXQ78612.1"/>
    <property type="molecule type" value="Genomic_DNA"/>
</dbReference>
<feature type="transmembrane region" description="Helical" evidence="1">
    <location>
        <begin position="116"/>
        <end position="139"/>
    </location>
</feature>
<reference evidence="5" key="3">
    <citation type="submission" date="2018-08" db="EMBL/GenBank/DDBJ databases">
        <title>Streptococcus chenjunshii sp. nov., isolated from stools sample of the Tibetan antelope in the Qinghai-Tibet plateau, China.</title>
        <authorList>
            <person name="Tian Z."/>
        </authorList>
    </citation>
    <scope>NUCLEOTIDE SEQUENCE [LARGE SCALE GENOMIC DNA]</scope>
    <source>
        <strain evidence="5">Z15</strain>
    </source>
</reference>
<evidence type="ECO:0000256" key="1">
    <source>
        <dbReference type="SAM" id="Phobius"/>
    </source>
</evidence>
<dbReference type="Proteomes" id="UP000246115">
    <property type="component" value="Chromosome"/>
</dbReference>
<dbReference type="OrthoDB" id="9816138at2"/>
<reference evidence="3 7" key="1">
    <citation type="submission" date="2018-08" db="EMBL/GenBank/DDBJ databases">
        <title>Draft genome of Streptococcus sp .nov. Z2.</title>
        <authorList>
            <person name="Tian Z."/>
        </authorList>
    </citation>
    <scope>NUCLEOTIDE SEQUENCE [LARGE SCALE GENOMIC DNA]</scope>
    <source>
        <strain evidence="3 7">Z2</strain>
    </source>
</reference>
<evidence type="ECO:0000313" key="2">
    <source>
        <dbReference type="EMBL" id="AXQ78612.1"/>
    </source>
</evidence>
<feature type="transmembrane region" description="Helical" evidence="1">
    <location>
        <begin position="225"/>
        <end position="247"/>
    </location>
</feature>
<dbReference type="KEGG" id="schj:DDV21_005730"/>
<reference evidence="4 6" key="2">
    <citation type="submission" date="2018-08" db="EMBL/GenBank/DDBJ databases">
        <title>Draft genome of Streptococcus sp. nov. Z1.</title>
        <authorList>
            <person name="Tian Z."/>
        </authorList>
    </citation>
    <scope>NUCLEOTIDE SEQUENCE [LARGE SCALE GENOMIC DNA]</scope>
    <source>
        <strain evidence="4">Z1</strain>
        <strain evidence="6">Z1(2018)</strain>
    </source>
</reference>
<evidence type="ECO:0000313" key="4">
    <source>
        <dbReference type="EMBL" id="RFU54116.1"/>
    </source>
</evidence>
<dbReference type="EMBL" id="QVQZ01000001">
    <property type="protein sequence ID" value="RFU54116.1"/>
    <property type="molecule type" value="Genomic_DNA"/>
</dbReference>
<evidence type="ECO:0000313" key="6">
    <source>
        <dbReference type="Proteomes" id="UP000262901"/>
    </source>
</evidence>
<feature type="transmembrane region" description="Helical" evidence="1">
    <location>
        <begin position="159"/>
        <end position="181"/>
    </location>
</feature>
<sequence>MFTKLLKYEFKSVGKWYFVMNIAVLATSILFGLMARKAFTTPDPNTVYATGTGASGALIAVLFLALGILISATWIATLFIIINRFSKNIFGREGYLTLTLPVSTHHLILSKLLMSFIWIVFNSLILAVGAFLIILPITGIKEILVELLQLIQEISLAEWILSIIWFVLAVLSSTLMIYLAIAIGQLFSDKRKLMGFLAYFIIFIVTEIINKFFIETTSASSYGFFTYYSIVYLIQIIIYYWGIHYILRNKVNIQ</sequence>
<keyword evidence="1" id="KW-1133">Transmembrane helix</keyword>
<dbReference type="EMBL" id="QVQY01000001">
    <property type="protein sequence ID" value="RFU51924.1"/>
    <property type="molecule type" value="Genomic_DNA"/>
</dbReference>
<accession>A0A372KQ61</accession>
<accession>A0A346NC67</accession>